<evidence type="ECO:0000256" key="10">
    <source>
        <dbReference type="ARBA" id="ARBA00022842"/>
    </source>
</evidence>
<dbReference type="GO" id="GO:0000049">
    <property type="term" value="F:tRNA binding"/>
    <property type="evidence" value="ECO:0007669"/>
    <property type="project" value="UniProtKB-UniRule"/>
</dbReference>
<comment type="similarity">
    <text evidence="2 15">Belongs to the phenylalanyl-tRNA synthetase beta subunit family. Type 1 subfamily.</text>
</comment>
<dbReference type="STRING" id="565045.NOR51B_1314"/>
<evidence type="ECO:0000256" key="14">
    <source>
        <dbReference type="ARBA" id="ARBA00049255"/>
    </source>
</evidence>
<dbReference type="PROSITE" id="PS50886">
    <property type="entry name" value="TRBD"/>
    <property type="match status" value="1"/>
</dbReference>
<dbReference type="Gene3D" id="3.30.930.10">
    <property type="entry name" value="Bira Bifunctional Protein, Domain 2"/>
    <property type="match status" value="1"/>
</dbReference>
<evidence type="ECO:0000256" key="7">
    <source>
        <dbReference type="ARBA" id="ARBA00022723"/>
    </source>
</evidence>
<dbReference type="InterPro" id="IPR020825">
    <property type="entry name" value="Phe-tRNA_synthase-like_B3/B4"/>
</dbReference>
<organism evidence="20 21">
    <name type="scientific">Luminiphilus syltensis NOR5-1B</name>
    <dbReference type="NCBI Taxonomy" id="565045"/>
    <lineage>
        <taxon>Bacteria</taxon>
        <taxon>Pseudomonadati</taxon>
        <taxon>Pseudomonadota</taxon>
        <taxon>Gammaproteobacteria</taxon>
        <taxon>Cellvibrionales</taxon>
        <taxon>Halieaceae</taxon>
        <taxon>Luminiphilus</taxon>
    </lineage>
</organism>
<comment type="cofactor">
    <cofactor evidence="15">
        <name>Mg(2+)</name>
        <dbReference type="ChEBI" id="CHEBI:18420"/>
    </cofactor>
    <text evidence="15">Binds 2 magnesium ions per tetramer.</text>
</comment>
<dbReference type="Gene3D" id="3.30.70.380">
    <property type="entry name" value="Ferrodoxin-fold anticodon-binding domain"/>
    <property type="match status" value="1"/>
</dbReference>
<keyword evidence="5 16" id="KW-0820">tRNA-binding</keyword>
<dbReference type="Pfam" id="PF17759">
    <property type="entry name" value="tRNA_synthFbeta"/>
    <property type="match status" value="1"/>
</dbReference>
<dbReference type="RefSeq" id="WP_009020115.1">
    <property type="nucleotide sequence ID" value="NZ_DS999411.1"/>
</dbReference>
<dbReference type="GO" id="GO:0005524">
    <property type="term" value="F:ATP binding"/>
    <property type="evidence" value="ECO:0007669"/>
    <property type="project" value="UniProtKB-UniRule"/>
</dbReference>
<dbReference type="PROSITE" id="PS51447">
    <property type="entry name" value="FDX_ACB"/>
    <property type="match status" value="1"/>
</dbReference>
<keyword evidence="21" id="KW-1185">Reference proteome</keyword>
<evidence type="ECO:0000259" key="19">
    <source>
        <dbReference type="PROSITE" id="PS51483"/>
    </source>
</evidence>
<name>B8KX93_9GAMM</name>
<accession>B8KX93</accession>
<dbReference type="InterPro" id="IPR002547">
    <property type="entry name" value="tRNA-bd_dom"/>
</dbReference>
<dbReference type="EC" id="6.1.1.20" evidence="15"/>
<keyword evidence="8 15" id="KW-0547">Nucleotide-binding</keyword>
<feature type="binding site" evidence="15">
    <location>
        <position position="460"/>
    </location>
    <ligand>
        <name>Mg(2+)</name>
        <dbReference type="ChEBI" id="CHEBI:18420"/>
        <note>shared with alpha subunit</note>
    </ligand>
</feature>
<dbReference type="FunFam" id="3.30.930.10:FF:000022">
    <property type="entry name" value="Phenylalanine--tRNA ligase beta subunit"/>
    <property type="match status" value="1"/>
</dbReference>
<dbReference type="PANTHER" id="PTHR10947">
    <property type="entry name" value="PHENYLALANYL-TRNA SYNTHETASE BETA CHAIN AND LEUCINE-RICH REPEAT-CONTAINING PROTEIN 47"/>
    <property type="match status" value="1"/>
</dbReference>
<dbReference type="SUPFAM" id="SSF56037">
    <property type="entry name" value="PheT/TilS domain"/>
    <property type="match status" value="1"/>
</dbReference>
<keyword evidence="4 15" id="KW-0963">Cytoplasm</keyword>
<dbReference type="NCBIfam" id="NF045760">
    <property type="entry name" value="YtpR"/>
    <property type="match status" value="1"/>
</dbReference>
<evidence type="ECO:0000256" key="12">
    <source>
        <dbReference type="ARBA" id="ARBA00022917"/>
    </source>
</evidence>
<dbReference type="Proteomes" id="UP000004699">
    <property type="component" value="Unassembled WGS sequence"/>
</dbReference>
<feature type="binding site" evidence="15">
    <location>
        <position position="454"/>
    </location>
    <ligand>
        <name>Mg(2+)</name>
        <dbReference type="ChEBI" id="CHEBI:18420"/>
        <note>shared with alpha subunit</note>
    </ligand>
</feature>
<dbReference type="NCBIfam" id="TIGR00472">
    <property type="entry name" value="pheT_bact"/>
    <property type="match status" value="1"/>
</dbReference>
<evidence type="ECO:0000256" key="15">
    <source>
        <dbReference type="HAMAP-Rule" id="MF_00283"/>
    </source>
</evidence>
<evidence type="ECO:0000259" key="18">
    <source>
        <dbReference type="PROSITE" id="PS51447"/>
    </source>
</evidence>
<dbReference type="CDD" id="cd00769">
    <property type="entry name" value="PheRS_beta_core"/>
    <property type="match status" value="1"/>
</dbReference>
<dbReference type="InterPro" id="IPR041616">
    <property type="entry name" value="PheRS_beta_core"/>
</dbReference>
<dbReference type="SUPFAM" id="SSF46955">
    <property type="entry name" value="Putative DNA-binding domain"/>
    <property type="match status" value="1"/>
</dbReference>
<dbReference type="SUPFAM" id="SSF50249">
    <property type="entry name" value="Nucleic acid-binding proteins"/>
    <property type="match status" value="1"/>
</dbReference>
<dbReference type="FunFam" id="3.30.70.380:FF:000001">
    <property type="entry name" value="Phenylalanine--tRNA ligase beta subunit"/>
    <property type="match status" value="1"/>
</dbReference>
<dbReference type="OrthoDB" id="9805455at2"/>
<dbReference type="GO" id="GO:0006432">
    <property type="term" value="P:phenylalanyl-tRNA aminoacylation"/>
    <property type="evidence" value="ECO:0007669"/>
    <property type="project" value="UniProtKB-UniRule"/>
</dbReference>
<dbReference type="Pfam" id="PF01588">
    <property type="entry name" value="tRNA_bind"/>
    <property type="match status" value="1"/>
</dbReference>
<dbReference type="InterPro" id="IPR005121">
    <property type="entry name" value="Fdx_antiC-bd"/>
</dbReference>
<dbReference type="InterPro" id="IPR033714">
    <property type="entry name" value="tRNA_bind_bactPheRS"/>
</dbReference>
<keyword evidence="10 15" id="KW-0460">Magnesium</keyword>
<dbReference type="EMBL" id="DS999411">
    <property type="protein sequence ID" value="EED35369.1"/>
    <property type="molecule type" value="Genomic_DNA"/>
</dbReference>
<dbReference type="Gene3D" id="3.50.40.10">
    <property type="entry name" value="Phenylalanyl-trna Synthetase, Chain B, domain 3"/>
    <property type="match status" value="1"/>
</dbReference>
<dbReference type="Gene3D" id="3.30.56.10">
    <property type="match status" value="2"/>
</dbReference>
<feature type="binding site" evidence="15">
    <location>
        <position position="464"/>
    </location>
    <ligand>
        <name>Mg(2+)</name>
        <dbReference type="ChEBI" id="CHEBI:18420"/>
        <note>shared with alpha subunit</note>
    </ligand>
</feature>
<dbReference type="PANTHER" id="PTHR10947:SF0">
    <property type="entry name" value="PHENYLALANINE--TRNA LIGASE BETA SUBUNIT"/>
    <property type="match status" value="1"/>
</dbReference>
<dbReference type="Gene3D" id="2.40.50.140">
    <property type="entry name" value="Nucleic acid-binding proteins"/>
    <property type="match status" value="1"/>
</dbReference>
<dbReference type="InterPro" id="IPR009061">
    <property type="entry name" value="DNA-bd_dom_put_sf"/>
</dbReference>
<evidence type="ECO:0000256" key="2">
    <source>
        <dbReference type="ARBA" id="ARBA00008653"/>
    </source>
</evidence>
<comment type="subunit">
    <text evidence="3 15">Tetramer of two alpha and two beta subunits.</text>
</comment>
<feature type="domain" description="B5" evidence="19">
    <location>
        <begin position="401"/>
        <end position="476"/>
    </location>
</feature>
<evidence type="ECO:0000313" key="21">
    <source>
        <dbReference type="Proteomes" id="UP000004699"/>
    </source>
</evidence>
<dbReference type="FunFam" id="2.40.50.140:FF:000045">
    <property type="entry name" value="Phenylalanine--tRNA ligase beta subunit"/>
    <property type="match status" value="1"/>
</dbReference>
<dbReference type="InterPro" id="IPR036690">
    <property type="entry name" value="Fdx_antiC-bd_sf"/>
</dbReference>
<dbReference type="AlphaFoldDB" id="B8KX93"/>
<dbReference type="Pfam" id="PF03147">
    <property type="entry name" value="FDX-ACB"/>
    <property type="match status" value="1"/>
</dbReference>
<evidence type="ECO:0000256" key="3">
    <source>
        <dbReference type="ARBA" id="ARBA00011209"/>
    </source>
</evidence>
<evidence type="ECO:0000256" key="1">
    <source>
        <dbReference type="ARBA" id="ARBA00004496"/>
    </source>
</evidence>
<dbReference type="PROSITE" id="PS51483">
    <property type="entry name" value="B5"/>
    <property type="match status" value="1"/>
</dbReference>
<dbReference type="GO" id="GO:0000287">
    <property type="term" value="F:magnesium ion binding"/>
    <property type="evidence" value="ECO:0007669"/>
    <property type="project" value="UniProtKB-UniRule"/>
</dbReference>
<comment type="subcellular location">
    <subcellularLocation>
        <location evidence="1 15">Cytoplasm</location>
    </subcellularLocation>
</comment>
<dbReference type="InterPro" id="IPR012340">
    <property type="entry name" value="NA-bd_OB-fold"/>
</dbReference>
<dbReference type="InterPro" id="IPR005147">
    <property type="entry name" value="tRNA_synthase_B5-dom"/>
</dbReference>
<dbReference type="Pfam" id="PF03484">
    <property type="entry name" value="B5"/>
    <property type="match status" value="1"/>
</dbReference>
<feature type="domain" description="FDX-ACB" evidence="18">
    <location>
        <begin position="696"/>
        <end position="789"/>
    </location>
</feature>
<evidence type="ECO:0000256" key="6">
    <source>
        <dbReference type="ARBA" id="ARBA00022598"/>
    </source>
</evidence>
<evidence type="ECO:0000256" key="4">
    <source>
        <dbReference type="ARBA" id="ARBA00022490"/>
    </source>
</evidence>
<dbReference type="InterPro" id="IPR004532">
    <property type="entry name" value="Phe-tRNA-ligase_IIc_bsu_bact"/>
</dbReference>
<sequence length="790" mass="85577">MIISEQWLRQDWVDPSIDTETLSHQLTMAGLEVDSVAPVAGSFSGVIVAEIVAAEQHPNADKLRLCEVDTGDGRVQIVCGAPNARVGLKAPLAQVGAVLPGDFKIKKAKLRGVESRGMLCAEAELELSEENAGLMELASDAPVGADLRDYLSLDDNAIEIGLTPNRADCLGLAGVAREVAVLNGLAVKNPLGGSIAATIDDDFPIRIEAPEQCPRYLGRVIRSIDLSRPSPRYMVERLRRCGLRSIDPVVDVTNYVMLELGQPLHAFDLQSLSGGIVVREARSEERITLLDGSDVALSPGTLLIADEERPLAMAGIMGGENSGVSESTTDLFLESAFFAPEPIAGRARSYGLHTDASHRYERGVDPELQRVAIERATELLLEIVGGEAGPVSEKTAAEYLPTATPVLLRPARIARVLGFEMDAAEVESILTGLGFSVTSDTEGWHCAAPSWRFDIEQEVDLIEELARVYGYNRLPVSRIHAALNFAPQPEARKPLTRLKHELAARGFTEAITYSFVPSDLQSAFDPEVTPVGLRNPISSEMTVMRTSLIPGLLKVLSHNRNRQASRQRFFEAGLRFLPGESLDQQPMVALAMTGLRDSESWTSTTEPVDFYDMKAAIEMLFGHREHSPLSFVQIERPGLHPGQTAEVHVDGQAAGVLGAVHPSIADLLDLPAATFVAELDQRLLMATSLPEAQEVSRYPSVRRDLALLMEHTVPASALMRVAAESAGAYLDDVVVFDVYSGAGVGEDQKSLAIGLTFRHPERTLSDSEISEAMTQVIDSLGEKLNVKLRS</sequence>
<dbReference type="InterPro" id="IPR045060">
    <property type="entry name" value="Phe-tRNA-ligase_IIc_bsu"/>
</dbReference>
<keyword evidence="13 15" id="KW-0030">Aminoacyl-tRNA synthetase</keyword>
<dbReference type="Pfam" id="PF03483">
    <property type="entry name" value="B3_4"/>
    <property type="match status" value="1"/>
</dbReference>
<keyword evidence="11 16" id="KW-0694">RNA-binding</keyword>
<dbReference type="SMART" id="SM00873">
    <property type="entry name" value="B3_4"/>
    <property type="match status" value="1"/>
</dbReference>
<proteinExistence type="inferred from homology"/>
<dbReference type="GO" id="GO:0009328">
    <property type="term" value="C:phenylalanine-tRNA ligase complex"/>
    <property type="evidence" value="ECO:0007669"/>
    <property type="project" value="TreeGrafter"/>
</dbReference>
<dbReference type="InterPro" id="IPR045864">
    <property type="entry name" value="aa-tRNA-synth_II/BPL/LPL"/>
</dbReference>
<keyword evidence="9 15" id="KW-0067">ATP-binding</keyword>
<evidence type="ECO:0000256" key="16">
    <source>
        <dbReference type="PROSITE-ProRule" id="PRU00209"/>
    </source>
</evidence>
<dbReference type="SMART" id="SM00896">
    <property type="entry name" value="FDX-ACB"/>
    <property type="match status" value="1"/>
</dbReference>
<dbReference type="SUPFAM" id="SSF55681">
    <property type="entry name" value="Class II aaRS and biotin synthetases"/>
    <property type="match status" value="1"/>
</dbReference>
<feature type="binding site" evidence="15">
    <location>
        <position position="463"/>
    </location>
    <ligand>
        <name>Mg(2+)</name>
        <dbReference type="ChEBI" id="CHEBI:18420"/>
        <note>shared with alpha subunit</note>
    </ligand>
</feature>
<comment type="catalytic activity">
    <reaction evidence="14 15">
        <text>tRNA(Phe) + L-phenylalanine + ATP = L-phenylalanyl-tRNA(Phe) + AMP + diphosphate + H(+)</text>
        <dbReference type="Rhea" id="RHEA:19413"/>
        <dbReference type="Rhea" id="RHEA-COMP:9668"/>
        <dbReference type="Rhea" id="RHEA-COMP:9699"/>
        <dbReference type="ChEBI" id="CHEBI:15378"/>
        <dbReference type="ChEBI" id="CHEBI:30616"/>
        <dbReference type="ChEBI" id="CHEBI:33019"/>
        <dbReference type="ChEBI" id="CHEBI:58095"/>
        <dbReference type="ChEBI" id="CHEBI:78442"/>
        <dbReference type="ChEBI" id="CHEBI:78531"/>
        <dbReference type="ChEBI" id="CHEBI:456215"/>
        <dbReference type="EC" id="6.1.1.20"/>
    </reaction>
</comment>
<dbReference type="FunFam" id="3.50.40.10:FF:000001">
    <property type="entry name" value="Phenylalanine--tRNA ligase beta subunit"/>
    <property type="match status" value="1"/>
</dbReference>
<dbReference type="GO" id="GO:0004826">
    <property type="term" value="F:phenylalanine-tRNA ligase activity"/>
    <property type="evidence" value="ECO:0007669"/>
    <property type="project" value="UniProtKB-UniRule"/>
</dbReference>
<evidence type="ECO:0000256" key="8">
    <source>
        <dbReference type="ARBA" id="ARBA00022741"/>
    </source>
</evidence>
<dbReference type="InterPro" id="IPR005146">
    <property type="entry name" value="B3/B4_tRNA-bd"/>
</dbReference>
<dbReference type="FunFam" id="3.30.56.10:FF:000002">
    <property type="entry name" value="Phenylalanine--tRNA ligase beta subunit"/>
    <property type="match status" value="1"/>
</dbReference>
<keyword evidence="7 15" id="KW-0479">Metal-binding</keyword>
<dbReference type="eggNOG" id="COG0072">
    <property type="taxonomic scope" value="Bacteria"/>
</dbReference>
<evidence type="ECO:0000256" key="11">
    <source>
        <dbReference type="ARBA" id="ARBA00022884"/>
    </source>
</evidence>
<evidence type="ECO:0000256" key="5">
    <source>
        <dbReference type="ARBA" id="ARBA00022555"/>
    </source>
</evidence>
<reference evidence="21" key="1">
    <citation type="journal article" date="2013" name="BMC Microbiol.">
        <title>Taxonomy and evolution of bacteriochlorophyll a-containing members of the OM60/NOR5 clade of marine gammaproteobacteria: description of Luminiphilus syltensis gen. nov., sp. nov., reclassification of Haliea rubra as Pseudohaliea rubra gen. nov., comb. nov., and emendation of Chromatocurvus halotolerans.</title>
        <authorList>
            <person name="Spring S."/>
            <person name="Riedel T."/>
            <person name="Sproer C."/>
            <person name="Yan S."/>
            <person name="Harder J."/>
            <person name="Fuchs B.M."/>
        </authorList>
    </citation>
    <scope>NUCLEOTIDE SEQUENCE [LARGE SCALE GENOMIC DNA]</scope>
    <source>
        <strain evidence="21">NOR51-B</strain>
    </source>
</reference>
<gene>
    <name evidence="15 20" type="primary">pheT</name>
    <name evidence="20" type="ORF">NOR51B_1314</name>
</gene>
<protein>
    <recommendedName>
        <fullName evidence="15">Phenylalanine--tRNA ligase beta subunit</fullName>
        <ecNumber evidence="15">6.1.1.20</ecNumber>
    </recommendedName>
    <alternativeName>
        <fullName evidence="15">Phenylalanyl-tRNA synthetase beta subunit</fullName>
        <shortName evidence="15">PheRS</shortName>
    </alternativeName>
</protein>
<dbReference type="CDD" id="cd02796">
    <property type="entry name" value="tRNA_bind_bactPheRS"/>
    <property type="match status" value="1"/>
</dbReference>
<evidence type="ECO:0000259" key="17">
    <source>
        <dbReference type="PROSITE" id="PS50886"/>
    </source>
</evidence>
<keyword evidence="12 15" id="KW-0648">Protein biosynthesis</keyword>
<dbReference type="HOGENOM" id="CLU_016891_0_0_6"/>
<evidence type="ECO:0000313" key="20">
    <source>
        <dbReference type="EMBL" id="EED35369.1"/>
    </source>
</evidence>
<dbReference type="SMART" id="SM00874">
    <property type="entry name" value="B5"/>
    <property type="match status" value="1"/>
</dbReference>
<evidence type="ECO:0000256" key="13">
    <source>
        <dbReference type="ARBA" id="ARBA00023146"/>
    </source>
</evidence>
<dbReference type="HAMAP" id="MF_00283">
    <property type="entry name" value="Phe_tRNA_synth_beta1"/>
    <property type="match status" value="1"/>
</dbReference>
<keyword evidence="6 15" id="KW-0436">Ligase</keyword>
<evidence type="ECO:0000256" key="9">
    <source>
        <dbReference type="ARBA" id="ARBA00022840"/>
    </source>
</evidence>
<dbReference type="SUPFAM" id="SSF54991">
    <property type="entry name" value="Anticodon-binding domain of PheRS"/>
    <property type="match status" value="1"/>
</dbReference>
<feature type="domain" description="TRNA-binding" evidence="17">
    <location>
        <begin position="40"/>
        <end position="148"/>
    </location>
</feature>